<dbReference type="InterPro" id="IPR045087">
    <property type="entry name" value="Cu-oxidase_fam"/>
</dbReference>
<keyword evidence="5 6" id="KW-0186">Copper</keyword>
<organism evidence="9 10">
    <name type="scientific">Candidatus Niyogibacteria bacterium RIFCSPLOWO2_12_FULL_41_13</name>
    <dbReference type="NCBI Taxonomy" id="1801726"/>
    <lineage>
        <taxon>Bacteria</taxon>
        <taxon>Candidatus Niyogiibacteriota</taxon>
    </lineage>
</organism>
<feature type="region of interest" description="Disordered" evidence="7">
    <location>
        <begin position="107"/>
        <end position="131"/>
    </location>
</feature>
<evidence type="ECO:0000256" key="5">
    <source>
        <dbReference type="ARBA" id="ARBA00023008"/>
    </source>
</evidence>
<dbReference type="Proteomes" id="UP000176787">
    <property type="component" value="Unassembled WGS sequence"/>
</dbReference>
<evidence type="ECO:0000256" key="6">
    <source>
        <dbReference type="PIRSR" id="PIRSR601287-1"/>
    </source>
</evidence>
<dbReference type="GO" id="GO:0005507">
    <property type="term" value="F:copper ion binding"/>
    <property type="evidence" value="ECO:0007669"/>
    <property type="project" value="InterPro"/>
</dbReference>
<evidence type="ECO:0000256" key="1">
    <source>
        <dbReference type="ARBA" id="ARBA00010609"/>
    </source>
</evidence>
<feature type="binding site" description="type 1 copper site" evidence="6">
    <location>
        <position position="187"/>
    </location>
    <ligand>
        <name>Cu cation</name>
        <dbReference type="ChEBI" id="CHEBI:23378"/>
        <label>1</label>
    </ligand>
</feature>
<proteinExistence type="inferred from homology"/>
<evidence type="ECO:0000313" key="9">
    <source>
        <dbReference type="EMBL" id="OGZ32841.1"/>
    </source>
</evidence>
<keyword evidence="3" id="KW-0677">Repeat</keyword>
<dbReference type="InterPro" id="IPR008972">
    <property type="entry name" value="Cupredoxin"/>
</dbReference>
<feature type="binding site" description="type 1 copper site" evidence="6">
    <location>
        <position position="133"/>
    </location>
    <ligand>
        <name>Cu cation</name>
        <dbReference type="ChEBI" id="CHEBI:23378"/>
        <label>1</label>
    </ligand>
</feature>
<dbReference type="NCBIfam" id="TIGR02376">
    <property type="entry name" value="Cu_nitrite_red"/>
    <property type="match status" value="1"/>
</dbReference>
<protein>
    <submittedName>
        <fullName evidence="9">Nitrite reductase, copper-containing</fullName>
    </submittedName>
</protein>
<keyword evidence="2 6" id="KW-0479">Metal-binding</keyword>
<dbReference type="AlphaFoldDB" id="A0A1G2F5K4"/>
<feature type="binding site" description="type 2 copper site" evidence="6">
    <location>
        <position position="138"/>
    </location>
    <ligand>
        <name>Cu cation</name>
        <dbReference type="ChEBI" id="CHEBI:23378"/>
        <label>2</label>
    </ligand>
</feature>
<gene>
    <name evidence="9" type="ORF">A3H02_01550</name>
</gene>
<evidence type="ECO:0000256" key="7">
    <source>
        <dbReference type="SAM" id="MobiDB-lite"/>
    </source>
</evidence>
<feature type="binding site" description="type 1 copper site" evidence="6">
    <location>
        <position position="182"/>
    </location>
    <ligand>
        <name>Cu cation</name>
        <dbReference type="ChEBI" id="CHEBI:23378"/>
        <label>1</label>
    </ligand>
</feature>
<comment type="caution">
    <text evidence="9">The sequence shown here is derived from an EMBL/GenBank/DDBJ whole genome shotgun (WGS) entry which is preliminary data.</text>
</comment>
<dbReference type="CDD" id="cd04208">
    <property type="entry name" value="CuRO_2_CuNIR"/>
    <property type="match status" value="1"/>
</dbReference>
<name>A0A1G2F5K4_9BACT</name>
<reference evidence="9 10" key="1">
    <citation type="journal article" date="2016" name="Nat. Commun.">
        <title>Thousands of microbial genomes shed light on interconnected biogeochemical processes in an aquifer system.</title>
        <authorList>
            <person name="Anantharaman K."/>
            <person name="Brown C.T."/>
            <person name="Hug L.A."/>
            <person name="Sharon I."/>
            <person name="Castelle C.J."/>
            <person name="Probst A.J."/>
            <person name="Thomas B.C."/>
            <person name="Singh A."/>
            <person name="Wilkins M.J."/>
            <person name="Karaoz U."/>
            <person name="Brodie E.L."/>
            <person name="Williams K.H."/>
            <person name="Hubbard S.S."/>
            <person name="Banfield J.F."/>
        </authorList>
    </citation>
    <scope>NUCLEOTIDE SEQUENCE [LARGE SCALE GENOMIC DNA]</scope>
</reference>
<evidence type="ECO:0000256" key="3">
    <source>
        <dbReference type="ARBA" id="ARBA00022737"/>
    </source>
</evidence>
<evidence type="ECO:0000313" key="10">
    <source>
        <dbReference type="Proteomes" id="UP000176787"/>
    </source>
</evidence>
<dbReference type="FunFam" id="2.60.40.420:FF:000093">
    <property type="entry name" value="Copper-containing nitrite reductase"/>
    <property type="match status" value="1"/>
</dbReference>
<dbReference type="SUPFAM" id="SSF49503">
    <property type="entry name" value="Cupredoxins"/>
    <property type="match status" value="2"/>
</dbReference>
<evidence type="ECO:0000259" key="8">
    <source>
        <dbReference type="Pfam" id="PF07731"/>
    </source>
</evidence>
<comment type="cofactor">
    <cofactor evidence="6">
        <name>Cu(2+)</name>
        <dbReference type="ChEBI" id="CHEBI:29036"/>
    </cofactor>
</comment>
<feature type="domain" description="Plastocyanin-like" evidence="8">
    <location>
        <begin position="87"/>
        <end position="196"/>
    </location>
</feature>
<dbReference type="GO" id="GO:0050421">
    <property type="term" value="F:nitrite reductase (NO-forming) activity"/>
    <property type="evidence" value="ECO:0007669"/>
    <property type="project" value="InterPro"/>
</dbReference>
<dbReference type="InterPro" id="IPR001287">
    <property type="entry name" value="NO2-reductase_Cu"/>
</dbReference>
<feature type="binding site" description="type 1 copper site" evidence="6">
    <location>
        <position position="329"/>
    </location>
    <ligand>
        <name>Cu cation</name>
        <dbReference type="ChEBI" id="CHEBI:23378"/>
        <label>1</label>
    </ligand>
</feature>
<dbReference type="PANTHER" id="PTHR11709:SF394">
    <property type="entry name" value="FI03373P-RELATED"/>
    <property type="match status" value="1"/>
</dbReference>
<dbReference type="Gene3D" id="2.60.40.420">
    <property type="entry name" value="Cupredoxins - blue copper proteins"/>
    <property type="match status" value="2"/>
</dbReference>
<accession>A0A1G2F5K4</accession>
<dbReference type="EMBL" id="MHMS01000001">
    <property type="protein sequence ID" value="OGZ32841.1"/>
    <property type="molecule type" value="Genomic_DNA"/>
</dbReference>
<dbReference type="Pfam" id="PF07731">
    <property type="entry name" value="Cu-oxidase_2"/>
    <property type="match status" value="1"/>
</dbReference>
<dbReference type="InterPro" id="IPR011706">
    <property type="entry name" value="Cu-oxidase_C"/>
</dbReference>
<feature type="compositionally biased region" description="Basic and acidic residues" evidence="7">
    <location>
        <begin position="107"/>
        <end position="123"/>
    </location>
</feature>
<dbReference type="STRING" id="1801726.A3H02_01550"/>
<dbReference type="CDD" id="cd11020">
    <property type="entry name" value="CuRO_1_CuNIR"/>
    <property type="match status" value="1"/>
</dbReference>
<comment type="cofactor">
    <cofactor evidence="6">
        <name>Cu(+)</name>
        <dbReference type="ChEBI" id="CHEBI:49552"/>
    </cofactor>
</comment>
<evidence type="ECO:0000256" key="2">
    <source>
        <dbReference type="ARBA" id="ARBA00022723"/>
    </source>
</evidence>
<keyword evidence="4" id="KW-0560">Oxidoreductase</keyword>
<feature type="binding site" description="type 2 copper site" evidence="6">
    <location>
        <position position="173"/>
    </location>
    <ligand>
        <name>Cu cation</name>
        <dbReference type="ChEBI" id="CHEBI:23378"/>
        <label>2</label>
    </ligand>
</feature>
<comment type="similarity">
    <text evidence="1">Belongs to the multicopper oxidase family.</text>
</comment>
<sequence length="357" mass="38962">MLPDQFIARWSKQEESAQDVRGSALISRPVKPVDVNDISRKANDIAPPITRKENQRIVVNLEAKEVVAELAPGTTYTYWTYNSAVPGPFIRVKEGDTVEIQLTHPEEAGSHGHTEAHSDEAEGSHGAAGHAKHSIDLHAVEGPGGGAVLTQVAPGETKRFEFKATRPGIYVYHCASPHIPTHVANGMYGLILVEPKNGLSKVDKEFYVMQGEFYTKGRFGEKRHQEFSLDKLQSEEPEYFVFNGKVGSLTGGEALRVKVGETIRLFFGVGSHIASNFHIIGGILDKLYPEGDIISSPHRNVQTTIVPPGGAAMIEFKLESPGKYLLVDHSLSRAIDKGALGEIIAEGEDHPEIFKGL</sequence>
<evidence type="ECO:0000256" key="4">
    <source>
        <dbReference type="ARBA" id="ARBA00023002"/>
    </source>
</evidence>
<feature type="binding site" description="type 1 copper site" evidence="6">
    <location>
        <position position="174"/>
    </location>
    <ligand>
        <name>Cu cation</name>
        <dbReference type="ChEBI" id="CHEBI:23378"/>
        <label>1</label>
    </ligand>
</feature>
<dbReference type="PANTHER" id="PTHR11709">
    <property type="entry name" value="MULTI-COPPER OXIDASE"/>
    <property type="match status" value="1"/>
</dbReference>